<protein>
    <submittedName>
        <fullName evidence="2">Uncharacterized protein</fullName>
    </submittedName>
</protein>
<evidence type="ECO:0000313" key="3">
    <source>
        <dbReference type="Proteomes" id="UP000033111"/>
    </source>
</evidence>
<evidence type="ECO:0000313" key="2">
    <source>
        <dbReference type="EMBL" id="AKB27938.1"/>
    </source>
</evidence>
<sequence length="214" mass="24243">MPKNEKGIGVTTPAPGPEKEMRTDDNNNDSNPHENFGQLPDIDERLKRTVSGSDHIQQLLNSDVNERGLGFYKKLAVALAEEFNKDEILRILTTYFKNDRVLEAWPRDIIPMIDQVQQTEETHSEITFGFNEDKAAYAAAVLANDFMKQYDPILTIGKTLYIYKNGVYIAGETTEEEIRRFIYGLANQHSIDISPTNVTKVVRRISDFTACVIG</sequence>
<proteinExistence type="predicted"/>
<gene>
    <name evidence="2" type="ORF">MSSIT_1219</name>
</gene>
<dbReference type="RefSeq" id="WP_048170950.1">
    <property type="nucleotide sequence ID" value="NZ_CP009506.1"/>
</dbReference>
<dbReference type="Proteomes" id="UP000033111">
    <property type="component" value="Chromosome"/>
</dbReference>
<accession>A0A0E3P364</accession>
<organism evidence="2 3">
    <name type="scientific">Methanosarcina siciliae T4/M</name>
    <dbReference type="NCBI Taxonomy" id="1434120"/>
    <lineage>
        <taxon>Archaea</taxon>
        <taxon>Methanobacteriati</taxon>
        <taxon>Methanobacteriota</taxon>
        <taxon>Stenosarchaea group</taxon>
        <taxon>Methanomicrobia</taxon>
        <taxon>Methanosarcinales</taxon>
        <taxon>Methanosarcinaceae</taxon>
        <taxon>Methanosarcina</taxon>
    </lineage>
</organism>
<dbReference type="KEGG" id="msw:MSSIT_1219"/>
<keyword evidence="3" id="KW-1185">Reference proteome</keyword>
<feature type="region of interest" description="Disordered" evidence="1">
    <location>
        <begin position="1"/>
        <end position="40"/>
    </location>
</feature>
<dbReference type="HOGENOM" id="CLU_1286362_0_0_2"/>
<dbReference type="AlphaFoldDB" id="A0A0E3P364"/>
<dbReference type="PATRIC" id="fig|1434120.4.peg.1549"/>
<dbReference type="GeneID" id="24860017"/>
<evidence type="ECO:0000256" key="1">
    <source>
        <dbReference type="SAM" id="MobiDB-lite"/>
    </source>
</evidence>
<dbReference type="EMBL" id="CP009506">
    <property type="protein sequence ID" value="AKB27938.1"/>
    <property type="molecule type" value="Genomic_DNA"/>
</dbReference>
<reference evidence="2 3" key="1">
    <citation type="submission" date="2014-07" db="EMBL/GenBank/DDBJ databases">
        <title>Methanogenic archaea and the global carbon cycle.</title>
        <authorList>
            <person name="Henriksen J.R."/>
            <person name="Luke J."/>
            <person name="Reinhart S."/>
            <person name="Benedict M.N."/>
            <person name="Youngblut N.D."/>
            <person name="Metcalf M.E."/>
            <person name="Whitaker R.J."/>
            <person name="Metcalf W.W."/>
        </authorList>
    </citation>
    <scope>NUCLEOTIDE SEQUENCE [LARGE SCALE GENOMIC DNA]</scope>
    <source>
        <strain evidence="2 3">T4/M</strain>
    </source>
</reference>
<name>A0A0E3P364_9EURY</name>